<dbReference type="Proteomes" id="UP000017023">
    <property type="component" value="Unassembled WGS sequence"/>
</dbReference>
<dbReference type="EMBL" id="AWGW01000029">
    <property type="protein sequence ID" value="ERJ98692.1"/>
    <property type="molecule type" value="Genomic_DNA"/>
</dbReference>
<evidence type="ECO:0000313" key="1">
    <source>
        <dbReference type="EMBL" id="ERJ98692.1"/>
    </source>
</evidence>
<reference evidence="1 2" key="1">
    <citation type="submission" date="2013-08" db="EMBL/GenBank/DDBJ databases">
        <authorList>
            <person name="Durkin A.S."/>
            <person name="Haft D.R."/>
            <person name="McCorrison J."/>
            <person name="Torralba M."/>
            <person name="Gillis M."/>
            <person name="Haft D.H."/>
            <person name="Methe B."/>
            <person name="Sutton G."/>
            <person name="Nelson K.E."/>
        </authorList>
    </citation>
    <scope>NUCLEOTIDE SEQUENCE [LARGE SCALE GENOMIC DNA]</scope>
    <source>
        <strain evidence="1 2">F0493</strain>
    </source>
</reference>
<dbReference type="PATRIC" id="fig|1395125.3.peg.2366"/>
<proteinExistence type="predicted"/>
<name>U2L2D9_9BACT</name>
<sequence>MPHFASFHRVKHGNLRDDLAQIILPLNTNEKMINIIGNTHKI</sequence>
<accession>U2L2D9</accession>
<gene>
    <name evidence="1" type="ORF">HMPREF9145_1775</name>
</gene>
<evidence type="ECO:0000313" key="2">
    <source>
        <dbReference type="Proteomes" id="UP000017023"/>
    </source>
</evidence>
<dbReference type="AlphaFoldDB" id="U2L2D9"/>
<protein>
    <submittedName>
        <fullName evidence="1">Uncharacterized protein</fullName>
    </submittedName>
</protein>
<organism evidence="1 2">
    <name type="scientific">Segatella salivae F0493</name>
    <dbReference type="NCBI Taxonomy" id="1395125"/>
    <lineage>
        <taxon>Bacteria</taxon>
        <taxon>Pseudomonadati</taxon>
        <taxon>Bacteroidota</taxon>
        <taxon>Bacteroidia</taxon>
        <taxon>Bacteroidales</taxon>
        <taxon>Prevotellaceae</taxon>
        <taxon>Segatella</taxon>
    </lineage>
</organism>
<comment type="caution">
    <text evidence="1">The sequence shown here is derived from an EMBL/GenBank/DDBJ whole genome shotgun (WGS) entry which is preliminary data.</text>
</comment>